<feature type="compositionally biased region" description="Low complexity" evidence="1">
    <location>
        <begin position="44"/>
        <end position="58"/>
    </location>
</feature>
<dbReference type="KEGG" id="tog:HNI00_00560"/>
<feature type="compositionally biased region" description="Low complexity" evidence="1">
    <location>
        <begin position="359"/>
        <end position="369"/>
    </location>
</feature>
<gene>
    <name evidence="2" type="ORF">HNI00_00560</name>
</gene>
<feature type="region of interest" description="Disordered" evidence="1">
    <location>
        <begin position="1"/>
        <end position="107"/>
    </location>
</feature>
<feature type="compositionally biased region" description="Low complexity" evidence="1">
    <location>
        <begin position="274"/>
        <end position="284"/>
    </location>
</feature>
<dbReference type="PANTHER" id="PTHR30189:SF1">
    <property type="entry name" value="LPS-ASSEMBLY PROTEIN LPTD"/>
    <property type="match status" value="1"/>
</dbReference>
<dbReference type="EMBL" id="CP053540">
    <property type="protein sequence ID" value="WOB41835.1"/>
    <property type="molecule type" value="Genomic_DNA"/>
</dbReference>
<accession>A0AA96Y1M4</accession>
<proteinExistence type="predicted"/>
<feature type="region of interest" description="Disordered" evidence="1">
    <location>
        <begin position="475"/>
        <end position="498"/>
    </location>
</feature>
<feature type="region of interest" description="Disordered" evidence="1">
    <location>
        <begin position="221"/>
        <end position="240"/>
    </location>
</feature>
<feature type="compositionally biased region" description="Pro residues" evidence="1">
    <location>
        <begin position="285"/>
        <end position="303"/>
    </location>
</feature>
<feature type="region of interest" description="Disordered" evidence="1">
    <location>
        <begin position="274"/>
        <end position="369"/>
    </location>
</feature>
<sequence>MDVASRFRTPGTSASPTRPARQWLQARQDGIAGDSRRDRFVNRPAAPVAAVEPADPIPTAQSVPTSNQGSDLGRRSVSSGDSRRDHFTTRPVRPNGRLPATPPPLPAVANAQSAAALGVPLSVNVAPAVAPGADGTVTLPIVESGFASVPEYLPALTPGTLLAAPPSDTTIFRSAPPHPADDWRLLGEPRQPIESPVASLQPAITPSSLSFRPSILSTEAIGGREMGPMEGDFRRDHSANRPLSVPAERQLPSQTWAVSSNPIPLLAALSSRSDASTVAQAPSPSNQPPNPDSAPNLPAPIPFPETLEQDPDSGRQILLIPPPDDGPDPATPPPDGEAPVDVPAASPSPPASPRPSPSPAATDSATPTSLTDLVEIRGDRQDFDTLREVFSAEGNVEMRFRRAVLTADRVQVNLQNRIAVAEGNVQLVRGAQILQGDRLVYNFVQSEGTVDGARGEIFLPSSGTDLTLLSPLEEAAAGAERPRPTPRPPGAPPVSSPGGILVEVGANLDQGLALTGQREGELTRFRFEAESIEFFPDGWVAQNVRLTNDPFSPPELELRTPELTYTQFNPLQAEVRARNPRLVFDQRFSLPFLQNRVVIDNRRRQPPLLSLGYDEEVGGLFVQAPLTVINQPRVQFVLAPAILLQRAVTDNNFNFFDPSSIGLLAQLDATLGPSTSLVGTATFGTLDLGDLENKVRGSLRLRQQVGIHQLTLEYSYRDRLFNGTLGFQNVQTSLGAVFSSPNIPLGSSRINLNYQFSAQLINANTDREDLLDPPLERRNSRVTLGRFQASAGLTRAFLLWSAPPLPPTAEGGLRYSPTPIVPNLVAVVGLRGTTAYYTSEDSQSSLTAFASLQGQFGRFSRNFLDYTRFNVTYSNAIVEGESPFRFDRIADPQVLSFGLLQQIYGPIRAGFQTSINLDKREGFDTTFFLEYSRRTYSIILRVNPDREVGSLGIRINDFNWTNPPEPFSGQPQ</sequence>
<dbReference type="InterPro" id="IPR022244">
    <property type="entry name" value="DUF3769"/>
</dbReference>
<evidence type="ECO:0000313" key="2">
    <source>
        <dbReference type="EMBL" id="WOB41835.1"/>
    </source>
</evidence>
<dbReference type="GO" id="GO:0009279">
    <property type="term" value="C:cell outer membrane"/>
    <property type="evidence" value="ECO:0007669"/>
    <property type="project" value="TreeGrafter"/>
</dbReference>
<dbReference type="Gene3D" id="2.60.450.10">
    <property type="entry name" value="Lipopolysaccharide (LPS) transport protein A like domain"/>
    <property type="match status" value="1"/>
</dbReference>
<dbReference type="PANTHER" id="PTHR30189">
    <property type="entry name" value="LPS-ASSEMBLY PROTEIN"/>
    <property type="match status" value="1"/>
</dbReference>
<feature type="compositionally biased region" description="Polar residues" evidence="1">
    <location>
        <begin position="59"/>
        <end position="68"/>
    </location>
</feature>
<name>A0AA96Y1M4_9CYAN</name>
<feature type="compositionally biased region" description="Pro residues" evidence="1">
    <location>
        <begin position="320"/>
        <end position="336"/>
    </location>
</feature>
<organism evidence="2">
    <name type="scientific">Thermoleptolyngbya oregonensis NK1-22</name>
    <dbReference type="NCBI Taxonomy" id="2547457"/>
    <lineage>
        <taxon>Bacteria</taxon>
        <taxon>Bacillati</taxon>
        <taxon>Cyanobacteriota</taxon>
        <taxon>Cyanophyceae</taxon>
        <taxon>Oculatellales</taxon>
        <taxon>Oculatellaceae</taxon>
        <taxon>Thermoleptolyngbya</taxon>
    </lineage>
</organism>
<feature type="compositionally biased region" description="Pro residues" evidence="1">
    <location>
        <begin position="485"/>
        <end position="495"/>
    </location>
</feature>
<dbReference type="RefSeq" id="WP_316789745.1">
    <property type="nucleotide sequence ID" value="NZ_CP053540.1"/>
</dbReference>
<feature type="compositionally biased region" description="Pro residues" evidence="1">
    <location>
        <begin position="346"/>
        <end position="358"/>
    </location>
</feature>
<dbReference type="GO" id="GO:1990351">
    <property type="term" value="C:transporter complex"/>
    <property type="evidence" value="ECO:0007669"/>
    <property type="project" value="TreeGrafter"/>
</dbReference>
<dbReference type="InterPro" id="IPR050218">
    <property type="entry name" value="LptD"/>
</dbReference>
<evidence type="ECO:0000256" key="1">
    <source>
        <dbReference type="SAM" id="MobiDB-lite"/>
    </source>
</evidence>
<dbReference type="AlphaFoldDB" id="A0AA96Y1M4"/>
<protein>
    <submittedName>
        <fullName evidence="2">DUF3769 domain-containing protein</fullName>
    </submittedName>
</protein>
<feature type="compositionally biased region" description="Low complexity" evidence="1">
    <location>
        <begin position="69"/>
        <end position="80"/>
    </location>
</feature>
<dbReference type="Pfam" id="PF12600">
    <property type="entry name" value="DUF3769"/>
    <property type="match status" value="1"/>
</dbReference>
<reference evidence="2" key="1">
    <citation type="submission" date="2020-05" db="EMBL/GenBank/DDBJ databases">
        <authorList>
            <person name="Zhu T."/>
            <person name="Keshari N."/>
            <person name="Lu X."/>
        </authorList>
    </citation>
    <scope>NUCLEOTIDE SEQUENCE</scope>
    <source>
        <strain evidence="2">NK1-22</strain>
    </source>
</reference>